<feature type="transmembrane region" description="Helical" evidence="1">
    <location>
        <begin position="20"/>
        <end position="42"/>
    </location>
</feature>
<sequence>MKIFHLIEMDIMARNVGGIIFLLLTTMGIFANSILVMIFVNGREYFTSNFFYLLSYQLIICDFLIYISQLALTIPACFLSVETFTGKFIK</sequence>
<dbReference type="WBParaSite" id="ALUE_0002034401-mRNA-1">
    <property type="protein sequence ID" value="ALUE_0002034401-mRNA-1"/>
    <property type="gene ID" value="ALUE_0002034401"/>
</dbReference>
<organism evidence="2 3">
    <name type="scientific">Ascaris lumbricoides</name>
    <name type="common">Giant roundworm</name>
    <dbReference type="NCBI Taxonomy" id="6252"/>
    <lineage>
        <taxon>Eukaryota</taxon>
        <taxon>Metazoa</taxon>
        <taxon>Ecdysozoa</taxon>
        <taxon>Nematoda</taxon>
        <taxon>Chromadorea</taxon>
        <taxon>Rhabditida</taxon>
        <taxon>Spirurina</taxon>
        <taxon>Ascaridomorpha</taxon>
        <taxon>Ascaridoidea</taxon>
        <taxon>Ascarididae</taxon>
        <taxon>Ascaris</taxon>
    </lineage>
</organism>
<reference evidence="3" key="1">
    <citation type="submission" date="2017-02" db="UniProtKB">
        <authorList>
            <consortium name="WormBaseParasite"/>
        </authorList>
    </citation>
    <scope>IDENTIFICATION</scope>
</reference>
<keyword evidence="1" id="KW-0812">Transmembrane</keyword>
<name>A0A0M3INL6_ASCLU</name>
<protein>
    <submittedName>
        <fullName evidence="3">G-protein coupled receptors family 1 profile domain-containing protein</fullName>
    </submittedName>
</protein>
<accession>A0A0M3INL6</accession>
<dbReference type="AlphaFoldDB" id="A0A0M3INL6"/>
<feature type="transmembrane region" description="Helical" evidence="1">
    <location>
        <begin position="54"/>
        <end position="81"/>
    </location>
</feature>
<evidence type="ECO:0000256" key="1">
    <source>
        <dbReference type="SAM" id="Phobius"/>
    </source>
</evidence>
<keyword evidence="1" id="KW-0472">Membrane</keyword>
<evidence type="ECO:0000313" key="2">
    <source>
        <dbReference type="Proteomes" id="UP000036681"/>
    </source>
</evidence>
<proteinExistence type="predicted"/>
<evidence type="ECO:0000313" key="3">
    <source>
        <dbReference type="WBParaSite" id="ALUE_0002034401-mRNA-1"/>
    </source>
</evidence>
<keyword evidence="1" id="KW-1133">Transmembrane helix</keyword>
<keyword evidence="2" id="KW-1185">Reference proteome</keyword>
<dbReference type="Proteomes" id="UP000036681">
    <property type="component" value="Unplaced"/>
</dbReference>